<feature type="region of interest" description="Disordered" evidence="2">
    <location>
        <begin position="151"/>
        <end position="181"/>
    </location>
</feature>
<name>A0ABR3CAU0_9PEZI</name>
<feature type="region of interest" description="Disordered" evidence="2">
    <location>
        <begin position="29"/>
        <end position="59"/>
    </location>
</feature>
<organism evidence="3 4">
    <name type="scientific">Diplodia seriata</name>
    <dbReference type="NCBI Taxonomy" id="420778"/>
    <lineage>
        <taxon>Eukaryota</taxon>
        <taxon>Fungi</taxon>
        <taxon>Dikarya</taxon>
        <taxon>Ascomycota</taxon>
        <taxon>Pezizomycotina</taxon>
        <taxon>Dothideomycetes</taxon>
        <taxon>Dothideomycetes incertae sedis</taxon>
        <taxon>Botryosphaeriales</taxon>
        <taxon>Botryosphaeriaceae</taxon>
        <taxon>Diplodia</taxon>
    </lineage>
</organism>
<comment type="caution">
    <text evidence="3">The sequence shown here is derived from an EMBL/GenBank/DDBJ whole genome shotgun (WGS) entry which is preliminary data.</text>
</comment>
<feature type="compositionally biased region" description="Low complexity" evidence="2">
    <location>
        <begin position="158"/>
        <end position="176"/>
    </location>
</feature>
<dbReference type="GeneID" id="92010971"/>
<proteinExistence type="predicted"/>
<dbReference type="RefSeq" id="XP_066630752.1">
    <property type="nucleotide sequence ID" value="XM_066778315.1"/>
</dbReference>
<evidence type="ECO:0000313" key="4">
    <source>
        <dbReference type="Proteomes" id="UP001430584"/>
    </source>
</evidence>
<gene>
    <name evidence="3" type="ORF">SLS55_006886</name>
</gene>
<evidence type="ECO:0000256" key="1">
    <source>
        <dbReference type="SAM" id="Coils"/>
    </source>
</evidence>
<evidence type="ECO:0000313" key="3">
    <source>
        <dbReference type="EMBL" id="KAL0257723.1"/>
    </source>
</evidence>
<sequence length="278" mass="30230">MTPTMSADEDDGGGFATVGASRRAARLQARQVDYRALHTGKPTGQRRARATTASEPSTDSTLDDVIVLLNVVVAQNDRLTERNEELAEQVARNENEIKRLRSVLETSEETQAKMEERMGKMEKQIAALVETTRRNLSSQSQINATYANVLRGGPPTPANSSPASSAAVPARANHASVSPTRTVPPAVELDLTNASVGTVSPGDIRARLQTALESQEATREVKCCGIARNPSDTAKVRVFFRTEEDEELVRSNLGWLESAFRGARMRGRLAPSQSRQCQ</sequence>
<protein>
    <submittedName>
        <fullName evidence="3">Uncharacterized protein</fullName>
    </submittedName>
</protein>
<accession>A0ABR3CAU0</accession>
<dbReference type="Proteomes" id="UP001430584">
    <property type="component" value="Unassembled WGS sequence"/>
</dbReference>
<reference evidence="3 4" key="1">
    <citation type="submission" date="2024-02" db="EMBL/GenBank/DDBJ databases">
        <title>De novo assembly and annotation of 12 fungi associated with fruit tree decline syndrome in Ontario, Canada.</title>
        <authorList>
            <person name="Sulman M."/>
            <person name="Ellouze W."/>
            <person name="Ilyukhin E."/>
        </authorList>
    </citation>
    <scope>NUCLEOTIDE SEQUENCE [LARGE SCALE GENOMIC DNA]</scope>
    <source>
        <strain evidence="3 4">FDS-637</strain>
    </source>
</reference>
<evidence type="ECO:0000256" key="2">
    <source>
        <dbReference type="SAM" id="MobiDB-lite"/>
    </source>
</evidence>
<keyword evidence="4" id="KW-1185">Reference proteome</keyword>
<dbReference type="EMBL" id="JAJVCZ030000007">
    <property type="protein sequence ID" value="KAL0257723.1"/>
    <property type="molecule type" value="Genomic_DNA"/>
</dbReference>
<feature type="coiled-coil region" evidence="1">
    <location>
        <begin position="69"/>
        <end position="131"/>
    </location>
</feature>
<keyword evidence="1" id="KW-0175">Coiled coil</keyword>